<dbReference type="EMBL" id="CP022684">
    <property type="protein sequence ID" value="AUM12587.1"/>
    <property type="molecule type" value="Genomic_DNA"/>
</dbReference>
<keyword evidence="4" id="KW-0564">Palmitate</keyword>
<evidence type="ECO:0000256" key="6">
    <source>
        <dbReference type="ARBA" id="ARBA00023288"/>
    </source>
</evidence>
<dbReference type="AlphaFoldDB" id="A0A2K9LK29"/>
<evidence type="ECO:0000256" key="8">
    <source>
        <dbReference type="SAM" id="SignalP"/>
    </source>
</evidence>
<evidence type="ECO:0000256" key="3">
    <source>
        <dbReference type="ARBA" id="ARBA00023136"/>
    </source>
</evidence>
<comment type="subcellular location">
    <subcellularLocation>
        <location evidence="1">Cell outer membrane</location>
        <topology evidence="1">Lipid-anchor</topology>
    </subcellularLocation>
</comment>
<feature type="chain" id="PRO_5014804539" description="Lipoprotein" evidence="8">
    <location>
        <begin position="20"/>
        <end position="75"/>
    </location>
</feature>
<proteinExistence type="predicted"/>
<dbReference type="Pfam" id="PF13627">
    <property type="entry name" value="LptM_cons"/>
    <property type="match status" value="1"/>
</dbReference>
<evidence type="ECO:0000256" key="1">
    <source>
        <dbReference type="ARBA" id="ARBA00004459"/>
    </source>
</evidence>
<evidence type="ECO:0000256" key="2">
    <source>
        <dbReference type="ARBA" id="ARBA00022729"/>
    </source>
</evidence>
<name>A0A2K9LK29_9GAMM</name>
<dbReference type="NCBIfam" id="NF047847">
    <property type="entry name" value="SS_mature_LptM"/>
    <property type="match status" value="1"/>
</dbReference>
<feature type="signal peptide" evidence="8">
    <location>
        <begin position="1"/>
        <end position="19"/>
    </location>
</feature>
<accession>A0A2K9LK29</accession>
<keyword evidence="5" id="KW-0998">Cell outer membrane</keyword>
<evidence type="ECO:0008006" key="11">
    <source>
        <dbReference type="Google" id="ProtNLM"/>
    </source>
</evidence>
<evidence type="ECO:0000256" key="5">
    <source>
        <dbReference type="ARBA" id="ARBA00023237"/>
    </source>
</evidence>
<dbReference type="InterPro" id="IPR032831">
    <property type="entry name" value="LptM_cons"/>
</dbReference>
<keyword evidence="6" id="KW-0449">Lipoprotein</keyword>
<keyword evidence="2 8" id="KW-0732">Signal</keyword>
<dbReference type="PROSITE" id="PS51257">
    <property type="entry name" value="PROKAR_LIPOPROTEIN"/>
    <property type="match status" value="1"/>
</dbReference>
<feature type="compositionally biased region" description="Low complexity" evidence="7">
    <location>
        <begin position="66"/>
        <end position="75"/>
    </location>
</feature>
<organism evidence="9 10">
    <name type="scientific">Ketobacter alkanivorans</name>
    <dbReference type="NCBI Taxonomy" id="1917421"/>
    <lineage>
        <taxon>Bacteria</taxon>
        <taxon>Pseudomonadati</taxon>
        <taxon>Pseudomonadota</taxon>
        <taxon>Gammaproteobacteria</taxon>
        <taxon>Pseudomonadales</taxon>
        <taxon>Ketobacteraceae</taxon>
        <taxon>Ketobacter</taxon>
    </lineage>
</organism>
<evidence type="ECO:0000256" key="4">
    <source>
        <dbReference type="ARBA" id="ARBA00023139"/>
    </source>
</evidence>
<protein>
    <recommendedName>
        <fullName evidence="11">Lipoprotein</fullName>
    </recommendedName>
</protein>
<keyword evidence="3" id="KW-0472">Membrane</keyword>
<gene>
    <name evidence="9" type="ORF">Kalk_09230</name>
</gene>
<sequence length="75" mass="8059">MALRHLLAGLCLLPALMLAGCGQKGALYLPDQLPPSREAQPCRTPSCAALQKPAPEKDKNSEESTEQTTLEETPE</sequence>
<dbReference type="Proteomes" id="UP000235116">
    <property type="component" value="Chromosome"/>
</dbReference>
<keyword evidence="10" id="KW-1185">Reference proteome</keyword>
<reference evidence="10" key="1">
    <citation type="submission" date="2017-08" db="EMBL/GenBank/DDBJ databases">
        <title>Direct submision.</title>
        <authorList>
            <person name="Kim S.-J."/>
            <person name="Rhee S.-K."/>
        </authorList>
    </citation>
    <scope>NUCLEOTIDE SEQUENCE [LARGE SCALE GENOMIC DNA]</scope>
    <source>
        <strain evidence="10">GI5</strain>
    </source>
</reference>
<dbReference type="KEGG" id="kak:Kalk_09230"/>
<dbReference type="RefSeq" id="WP_101893960.1">
    <property type="nucleotide sequence ID" value="NZ_CP022684.1"/>
</dbReference>
<evidence type="ECO:0000256" key="7">
    <source>
        <dbReference type="SAM" id="MobiDB-lite"/>
    </source>
</evidence>
<dbReference type="GO" id="GO:0009279">
    <property type="term" value="C:cell outer membrane"/>
    <property type="evidence" value="ECO:0007669"/>
    <property type="project" value="UniProtKB-SubCell"/>
</dbReference>
<feature type="region of interest" description="Disordered" evidence="7">
    <location>
        <begin position="35"/>
        <end position="75"/>
    </location>
</feature>
<dbReference type="OrthoDB" id="8550022at2"/>
<evidence type="ECO:0000313" key="9">
    <source>
        <dbReference type="EMBL" id="AUM12587.1"/>
    </source>
</evidence>
<evidence type="ECO:0000313" key="10">
    <source>
        <dbReference type="Proteomes" id="UP000235116"/>
    </source>
</evidence>